<dbReference type="AlphaFoldDB" id="A0AAP0HMW5"/>
<sequence>MLTTCCSHKNTYGIKEDIHVPFREQVNASKLPIMEKLTLHLVLQKQTVLQGNIISRAIHSFHFGLAITAIVW</sequence>
<name>A0AAP0HMW5_9MAGN</name>
<keyword evidence="2" id="KW-1185">Reference proteome</keyword>
<evidence type="ECO:0000313" key="2">
    <source>
        <dbReference type="Proteomes" id="UP001419268"/>
    </source>
</evidence>
<reference evidence="1 2" key="1">
    <citation type="submission" date="2024-01" db="EMBL/GenBank/DDBJ databases">
        <title>Genome assemblies of Stephania.</title>
        <authorList>
            <person name="Yang L."/>
        </authorList>
    </citation>
    <scope>NUCLEOTIDE SEQUENCE [LARGE SCALE GENOMIC DNA]</scope>
    <source>
        <strain evidence="1">JXDWG</strain>
        <tissue evidence="1">Leaf</tissue>
    </source>
</reference>
<proteinExistence type="predicted"/>
<dbReference type="EMBL" id="JBBNAG010000012">
    <property type="protein sequence ID" value="KAK9088740.1"/>
    <property type="molecule type" value="Genomic_DNA"/>
</dbReference>
<comment type="caution">
    <text evidence="1">The sequence shown here is derived from an EMBL/GenBank/DDBJ whole genome shotgun (WGS) entry which is preliminary data.</text>
</comment>
<protein>
    <submittedName>
        <fullName evidence="1">Uncharacterized protein</fullName>
    </submittedName>
</protein>
<accession>A0AAP0HMW5</accession>
<gene>
    <name evidence="1" type="ORF">Scep_027822</name>
</gene>
<organism evidence="1 2">
    <name type="scientific">Stephania cephalantha</name>
    <dbReference type="NCBI Taxonomy" id="152367"/>
    <lineage>
        <taxon>Eukaryota</taxon>
        <taxon>Viridiplantae</taxon>
        <taxon>Streptophyta</taxon>
        <taxon>Embryophyta</taxon>
        <taxon>Tracheophyta</taxon>
        <taxon>Spermatophyta</taxon>
        <taxon>Magnoliopsida</taxon>
        <taxon>Ranunculales</taxon>
        <taxon>Menispermaceae</taxon>
        <taxon>Menispermoideae</taxon>
        <taxon>Cissampelideae</taxon>
        <taxon>Stephania</taxon>
    </lineage>
</organism>
<dbReference type="Proteomes" id="UP001419268">
    <property type="component" value="Unassembled WGS sequence"/>
</dbReference>
<evidence type="ECO:0000313" key="1">
    <source>
        <dbReference type="EMBL" id="KAK9088740.1"/>
    </source>
</evidence>